<keyword evidence="4" id="KW-1185">Reference proteome</keyword>
<dbReference type="RefSeq" id="WP_355398063.1">
    <property type="nucleotide sequence ID" value="NZ_JBEGHN010000003.1"/>
</dbReference>
<gene>
    <name evidence="3" type="ORF">ABZZ21_19980</name>
</gene>
<reference evidence="3 4" key="1">
    <citation type="submission" date="2024-06" db="EMBL/GenBank/DDBJ databases">
        <title>The Natural Products Discovery Center: Release of the First 8490 Sequenced Strains for Exploring Actinobacteria Biosynthetic Diversity.</title>
        <authorList>
            <person name="Kalkreuter E."/>
            <person name="Kautsar S.A."/>
            <person name="Yang D."/>
            <person name="Bader C.D."/>
            <person name="Teijaro C.N."/>
            <person name="Fluegel L."/>
            <person name="Davis C.M."/>
            <person name="Simpson J.R."/>
            <person name="Lauterbach L."/>
            <person name="Steele A.D."/>
            <person name="Gui C."/>
            <person name="Meng S."/>
            <person name="Li G."/>
            <person name="Viehrig K."/>
            <person name="Ye F."/>
            <person name="Su P."/>
            <person name="Kiefer A.F."/>
            <person name="Nichols A."/>
            <person name="Cepeda A.J."/>
            <person name="Yan W."/>
            <person name="Fan B."/>
            <person name="Jiang Y."/>
            <person name="Adhikari A."/>
            <person name="Zheng C.-J."/>
            <person name="Schuster L."/>
            <person name="Cowan T.M."/>
            <person name="Smanski M.J."/>
            <person name="Chevrette M.G."/>
            <person name="De Carvalho L.P.S."/>
            <person name="Shen B."/>
        </authorList>
    </citation>
    <scope>NUCLEOTIDE SEQUENCE [LARGE SCALE GENOMIC DNA]</scope>
    <source>
        <strain evidence="3 4">NPDC006434</strain>
    </source>
</reference>
<feature type="domain" description="GP-PDE" evidence="2">
    <location>
        <begin position="35"/>
        <end position="288"/>
    </location>
</feature>
<comment type="caution">
    <text evidence="3">The sequence shown here is derived from an EMBL/GenBank/DDBJ whole genome shotgun (WGS) entry which is preliminary data.</text>
</comment>
<dbReference type="PROSITE" id="PS51704">
    <property type="entry name" value="GP_PDE"/>
    <property type="match status" value="1"/>
</dbReference>
<evidence type="ECO:0000256" key="1">
    <source>
        <dbReference type="SAM" id="SignalP"/>
    </source>
</evidence>
<organism evidence="3 4">
    <name type="scientific">Streptomyces ossamyceticus</name>
    <dbReference type="NCBI Taxonomy" id="249581"/>
    <lineage>
        <taxon>Bacteria</taxon>
        <taxon>Bacillati</taxon>
        <taxon>Actinomycetota</taxon>
        <taxon>Actinomycetes</taxon>
        <taxon>Kitasatosporales</taxon>
        <taxon>Streptomycetaceae</taxon>
        <taxon>Streptomyces</taxon>
    </lineage>
</organism>
<dbReference type="Pfam" id="PF03009">
    <property type="entry name" value="GDPD"/>
    <property type="match status" value="1"/>
</dbReference>
<evidence type="ECO:0000313" key="4">
    <source>
        <dbReference type="Proteomes" id="UP001550210"/>
    </source>
</evidence>
<keyword evidence="1" id="KW-0732">Signal</keyword>
<dbReference type="PANTHER" id="PTHR46211:SF1">
    <property type="entry name" value="GLYCEROPHOSPHODIESTER PHOSPHODIESTERASE, CYTOPLASMIC"/>
    <property type="match status" value="1"/>
</dbReference>
<dbReference type="InterPro" id="IPR030395">
    <property type="entry name" value="GP_PDE_dom"/>
</dbReference>
<dbReference type="InterPro" id="IPR017946">
    <property type="entry name" value="PLC-like_Pdiesterase_TIM-brl"/>
</dbReference>
<sequence length="290" mass="31942">MHVRAVAAAAAAFMGAVGLLLPTSAAEAASYADNLMVVAHRGASAYAPENTLAAVDRADEMGFSWVENDVQRTKDGALVVVHDATLARTTDVEQVFPDRAPWNVRDFTVAEIARLDAGSWFDTRYAGARVPTLEQYMRRLSRNHQKLVLEIKNPQLYPGIEQQTLKVLANEGWLTPQHLRDRLVVQSFSPDTVRRVHELSPGVKTGFLGTPDIADLPEYAAFADQINSSYTTISPSYIAMIHAFEGPHGKPLEMLTWTVNDAENARKVVRYGVDGIITNKPDVVEEATRD</sequence>
<proteinExistence type="predicted"/>
<dbReference type="PANTHER" id="PTHR46211">
    <property type="entry name" value="GLYCEROPHOSPHORYL DIESTER PHOSPHODIESTERASE"/>
    <property type="match status" value="1"/>
</dbReference>
<feature type="signal peptide" evidence="1">
    <location>
        <begin position="1"/>
        <end position="28"/>
    </location>
</feature>
<feature type="chain" id="PRO_5047537102" evidence="1">
    <location>
        <begin position="29"/>
        <end position="290"/>
    </location>
</feature>
<dbReference type="EMBL" id="JBEXPZ010000024">
    <property type="protein sequence ID" value="MET9846804.1"/>
    <property type="molecule type" value="Genomic_DNA"/>
</dbReference>
<evidence type="ECO:0000259" key="2">
    <source>
        <dbReference type="PROSITE" id="PS51704"/>
    </source>
</evidence>
<accession>A0ABV2UZ15</accession>
<dbReference type="Gene3D" id="3.20.20.190">
    <property type="entry name" value="Phosphatidylinositol (PI) phosphodiesterase"/>
    <property type="match status" value="1"/>
</dbReference>
<protein>
    <submittedName>
        <fullName evidence="3">Glycerophosphodiester phosphodiesterase family protein</fullName>
    </submittedName>
</protein>
<evidence type="ECO:0000313" key="3">
    <source>
        <dbReference type="EMBL" id="MET9846804.1"/>
    </source>
</evidence>
<dbReference type="Proteomes" id="UP001550210">
    <property type="component" value="Unassembled WGS sequence"/>
</dbReference>
<name>A0ABV2UZ15_9ACTN</name>
<dbReference type="SUPFAM" id="SSF51695">
    <property type="entry name" value="PLC-like phosphodiesterases"/>
    <property type="match status" value="1"/>
</dbReference>